<evidence type="ECO:0000256" key="8">
    <source>
        <dbReference type="SAM" id="Phobius"/>
    </source>
</evidence>
<evidence type="ECO:0000256" key="1">
    <source>
        <dbReference type="ARBA" id="ARBA00004141"/>
    </source>
</evidence>
<feature type="transmembrane region" description="Helical" evidence="8">
    <location>
        <begin position="107"/>
        <end position="126"/>
    </location>
</feature>
<feature type="transmembrane region" description="Helical" evidence="8">
    <location>
        <begin position="132"/>
        <end position="157"/>
    </location>
</feature>
<protein>
    <submittedName>
        <fullName evidence="10">Major facilitator superfamily domain, general substrate transporter</fullName>
    </submittedName>
</protein>
<feature type="domain" description="Major facilitator superfamily (MFS) profile" evidence="9">
    <location>
        <begin position="42"/>
        <end position="536"/>
    </location>
</feature>
<feature type="transmembrane region" description="Helical" evidence="8">
    <location>
        <begin position="402"/>
        <end position="424"/>
    </location>
</feature>
<keyword evidence="3" id="KW-0813">Transport</keyword>
<dbReference type="InterPro" id="IPR020846">
    <property type="entry name" value="MFS_dom"/>
</dbReference>
<dbReference type="Proteomes" id="UP000192927">
    <property type="component" value="Unassembled WGS sequence"/>
</dbReference>
<dbReference type="EMBL" id="FWEW01000520">
    <property type="protein sequence ID" value="SLM35085.1"/>
    <property type="molecule type" value="Genomic_DNA"/>
</dbReference>
<dbReference type="SUPFAM" id="SSF103473">
    <property type="entry name" value="MFS general substrate transporter"/>
    <property type="match status" value="1"/>
</dbReference>
<evidence type="ECO:0000256" key="7">
    <source>
        <dbReference type="SAM" id="MobiDB-lite"/>
    </source>
</evidence>
<keyword evidence="6 8" id="KW-0472">Membrane</keyword>
<keyword evidence="5 8" id="KW-1133">Transmembrane helix</keyword>
<keyword evidence="4 8" id="KW-0812">Transmembrane</keyword>
<feature type="transmembrane region" description="Helical" evidence="8">
    <location>
        <begin position="196"/>
        <end position="216"/>
    </location>
</feature>
<organism evidence="10 11">
    <name type="scientific">Lasallia pustulata</name>
    <dbReference type="NCBI Taxonomy" id="136370"/>
    <lineage>
        <taxon>Eukaryota</taxon>
        <taxon>Fungi</taxon>
        <taxon>Dikarya</taxon>
        <taxon>Ascomycota</taxon>
        <taxon>Pezizomycotina</taxon>
        <taxon>Lecanoromycetes</taxon>
        <taxon>OSLEUM clade</taxon>
        <taxon>Umbilicariomycetidae</taxon>
        <taxon>Umbilicariales</taxon>
        <taxon>Umbilicariaceae</taxon>
        <taxon>Lasallia</taxon>
    </lineage>
</organism>
<accession>A0A1W5CWI5</accession>
<feature type="transmembrane region" description="Helical" evidence="8">
    <location>
        <begin position="501"/>
        <end position="531"/>
    </location>
</feature>
<feature type="transmembrane region" description="Helical" evidence="8">
    <location>
        <begin position="373"/>
        <end position="390"/>
    </location>
</feature>
<evidence type="ECO:0000256" key="6">
    <source>
        <dbReference type="ARBA" id="ARBA00023136"/>
    </source>
</evidence>
<evidence type="ECO:0000259" key="9">
    <source>
        <dbReference type="PROSITE" id="PS50850"/>
    </source>
</evidence>
<evidence type="ECO:0000256" key="3">
    <source>
        <dbReference type="ARBA" id="ARBA00022448"/>
    </source>
</evidence>
<feature type="transmembrane region" description="Helical" evidence="8">
    <location>
        <begin position="311"/>
        <end position="336"/>
    </location>
</feature>
<evidence type="ECO:0000256" key="5">
    <source>
        <dbReference type="ARBA" id="ARBA00022989"/>
    </source>
</evidence>
<evidence type="ECO:0000313" key="10">
    <source>
        <dbReference type="EMBL" id="SLM35085.1"/>
    </source>
</evidence>
<dbReference type="InterPro" id="IPR011701">
    <property type="entry name" value="MFS"/>
</dbReference>
<evidence type="ECO:0000256" key="4">
    <source>
        <dbReference type="ARBA" id="ARBA00022692"/>
    </source>
</evidence>
<feature type="region of interest" description="Disordered" evidence="7">
    <location>
        <begin position="1"/>
        <end position="29"/>
    </location>
</feature>
<dbReference type="PANTHER" id="PTHR23501:SF12">
    <property type="entry name" value="MAJOR FACILITATOR SUPERFAMILY (MFS) PROFILE DOMAIN-CONTAINING PROTEIN-RELATED"/>
    <property type="match status" value="1"/>
</dbReference>
<feature type="transmembrane region" description="Helical" evidence="8">
    <location>
        <begin position="236"/>
        <end position="262"/>
    </location>
</feature>
<dbReference type="InterPro" id="IPR036259">
    <property type="entry name" value="MFS_trans_sf"/>
</dbReference>
<name>A0A1W5CWI5_9LECA</name>
<feature type="transmembrane region" description="Helical" evidence="8">
    <location>
        <begin position="39"/>
        <end position="65"/>
    </location>
</feature>
<dbReference type="PROSITE" id="PS50850">
    <property type="entry name" value="MFS"/>
    <property type="match status" value="1"/>
</dbReference>
<dbReference type="Gene3D" id="1.20.1250.20">
    <property type="entry name" value="MFS general substrate transporter like domains"/>
    <property type="match status" value="2"/>
</dbReference>
<comment type="subcellular location">
    <subcellularLocation>
        <location evidence="1">Membrane</location>
        <topology evidence="1">Multi-pass membrane protein</topology>
    </subcellularLocation>
</comment>
<evidence type="ECO:0000256" key="2">
    <source>
        <dbReference type="ARBA" id="ARBA00007520"/>
    </source>
</evidence>
<keyword evidence="11" id="KW-1185">Reference proteome</keyword>
<sequence length="541" mass="56967">MTDSPSKEPPSTADDTAAPQVPEKTDDCVQSRSVTGARWVLLVFSILSSTFIFALDNTILANVLPAIVKDLRQLEKLTWMLVGYGLGQSCFNPIWGKLYERFNNKLLYSASVIIFDAGSALCGAAPSENALIVGRVIAGVGGAGTYVGTYSIFAALTPIKERPLYASFVGAVWCIGTVLGPIIGGAFANSSATWRWGFYLNLCVSAVAAPFFLLLLPSNPSRINQKGIQRLTTIDFIGAVLFTGAFLTLTMAISFGGSIYAWNSGSSIVLFVVSILLWIILALQQAFSLLTSTENRLLPVHLATRLEMAILAAETACGLTCTILPTFFLPLFFQFVDSASALSSGVRLLPYVFATVVGLLLNGALFKKFSRSLPWYLAGSALATLGAGLMTTITPTVPNARVYGFSVILGFGAGLFLQAGYAVGQARSPPADQSQVTAFLALVQTAGAALAIAVGTSLFINIATEGIAEVLPGLPLSMIQEAVSGAGSSLLQGLSMKEQTAVLAVIAAAVRDVFIVVAATGGLALVLSLFLKKDRAFPLNR</sequence>
<feature type="transmembrane region" description="Helical" evidence="8">
    <location>
        <begin position="348"/>
        <end position="366"/>
    </location>
</feature>
<evidence type="ECO:0000313" key="11">
    <source>
        <dbReference type="Proteomes" id="UP000192927"/>
    </source>
</evidence>
<comment type="similarity">
    <text evidence="2">Belongs to the major facilitator superfamily. TCR/Tet family.</text>
</comment>
<dbReference type="PANTHER" id="PTHR23501">
    <property type="entry name" value="MAJOR FACILITATOR SUPERFAMILY"/>
    <property type="match status" value="1"/>
</dbReference>
<feature type="transmembrane region" description="Helical" evidence="8">
    <location>
        <begin position="77"/>
        <end position="95"/>
    </location>
</feature>
<feature type="transmembrane region" description="Helical" evidence="8">
    <location>
        <begin position="436"/>
        <end position="460"/>
    </location>
</feature>
<feature type="transmembrane region" description="Helical" evidence="8">
    <location>
        <begin position="268"/>
        <end position="290"/>
    </location>
</feature>
<proteinExistence type="inferred from homology"/>
<dbReference type="AlphaFoldDB" id="A0A1W5CWI5"/>
<dbReference type="GO" id="GO:0005886">
    <property type="term" value="C:plasma membrane"/>
    <property type="evidence" value="ECO:0007669"/>
    <property type="project" value="TreeGrafter"/>
</dbReference>
<dbReference type="Pfam" id="PF07690">
    <property type="entry name" value="MFS_1"/>
    <property type="match status" value="1"/>
</dbReference>
<reference evidence="11" key="1">
    <citation type="submission" date="2017-03" db="EMBL/GenBank/DDBJ databases">
        <authorList>
            <person name="Sharma R."/>
            <person name="Thines M."/>
        </authorList>
    </citation>
    <scope>NUCLEOTIDE SEQUENCE [LARGE SCALE GENOMIC DNA]</scope>
</reference>
<dbReference type="GO" id="GO:0022857">
    <property type="term" value="F:transmembrane transporter activity"/>
    <property type="evidence" value="ECO:0007669"/>
    <property type="project" value="InterPro"/>
</dbReference>
<feature type="transmembrane region" description="Helical" evidence="8">
    <location>
        <begin position="164"/>
        <end position="184"/>
    </location>
</feature>